<name>A0A423MKW0_PSEFL</name>
<sequence>MPVYLGEYDAGDFFRFPSSSDKKTAMDMCERIGECGNFVVDGQRLRFHGTGPQQVYVNWEGRIYDDAKEEQSYRLDLQAKAVNFNVKSVIWSGTAPGADVISSIEHLCQWQLQFGFKGDRLTKKNNAAISNYRINYKGAVAGVMLAMDHWITIDDFKSALQFSFDRNAGEDGKGSCFAVLASSDRYVAPVAVAVASSSPKASYICNATYCELHGHNQIGAFLSFPLKAKYVSSAGTSVTAPKCEGCFGNLTLQANLDNTYLVAPTDRVFQITK</sequence>
<reference evidence="1 2" key="1">
    <citation type="submission" date="2016-10" db="EMBL/GenBank/DDBJ databases">
        <title>Comparative genome analysis of multiple Pseudomonas spp. focuses on biocontrol and plant growth promoting traits.</title>
        <authorList>
            <person name="Tao X.-Y."/>
            <person name="Taylor C.G."/>
        </authorList>
    </citation>
    <scope>NUCLEOTIDE SEQUENCE [LARGE SCALE GENOMIC DNA]</scope>
    <source>
        <strain evidence="1 2">28B5</strain>
    </source>
</reference>
<dbReference type="Proteomes" id="UP000285378">
    <property type="component" value="Unassembled WGS sequence"/>
</dbReference>
<protein>
    <submittedName>
        <fullName evidence="1">Uncharacterized protein</fullName>
    </submittedName>
</protein>
<dbReference type="AlphaFoldDB" id="A0A423MKW0"/>
<accession>A0A423MKW0</accession>
<evidence type="ECO:0000313" key="1">
    <source>
        <dbReference type="EMBL" id="RON85227.1"/>
    </source>
</evidence>
<proteinExistence type="predicted"/>
<dbReference type="EMBL" id="MOBX01000003">
    <property type="protein sequence ID" value="RON85227.1"/>
    <property type="molecule type" value="Genomic_DNA"/>
</dbReference>
<dbReference type="RefSeq" id="WP_123448861.1">
    <property type="nucleotide sequence ID" value="NZ_MOBX01000003.1"/>
</dbReference>
<evidence type="ECO:0000313" key="2">
    <source>
        <dbReference type="Proteomes" id="UP000285378"/>
    </source>
</evidence>
<comment type="caution">
    <text evidence="1">The sequence shown here is derived from an EMBL/GenBank/DDBJ whole genome shotgun (WGS) entry which is preliminary data.</text>
</comment>
<organism evidence="1 2">
    <name type="scientific">Pseudomonas fluorescens</name>
    <dbReference type="NCBI Taxonomy" id="294"/>
    <lineage>
        <taxon>Bacteria</taxon>
        <taxon>Pseudomonadati</taxon>
        <taxon>Pseudomonadota</taxon>
        <taxon>Gammaproteobacteria</taxon>
        <taxon>Pseudomonadales</taxon>
        <taxon>Pseudomonadaceae</taxon>
        <taxon>Pseudomonas</taxon>
    </lineage>
</organism>
<gene>
    <name evidence="1" type="ORF">BK670_04820</name>
</gene>